<dbReference type="EMBL" id="KZ857530">
    <property type="protein sequence ID" value="RDX40937.1"/>
    <property type="molecule type" value="Genomic_DNA"/>
</dbReference>
<reference evidence="1 2" key="1">
    <citation type="journal article" date="2018" name="Biotechnol. Biofuels">
        <title>Integrative visual omics of the white-rot fungus Polyporus brumalis exposes the biotechnological potential of its oxidative enzymes for delignifying raw plant biomass.</title>
        <authorList>
            <person name="Miyauchi S."/>
            <person name="Rancon A."/>
            <person name="Drula E."/>
            <person name="Hage H."/>
            <person name="Chaduli D."/>
            <person name="Favel A."/>
            <person name="Grisel S."/>
            <person name="Henrissat B."/>
            <person name="Herpoel-Gimbert I."/>
            <person name="Ruiz-Duenas F.J."/>
            <person name="Chevret D."/>
            <person name="Hainaut M."/>
            <person name="Lin J."/>
            <person name="Wang M."/>
            <person name="Pangilinan J."/>
            <person name="Lipzen A."/>
            <person name="Lesage-Meessen L."/>
            <person name="Navarro D."/>
            <person name="Riley R."/>
            <person name="Grigoriev I.V."/>
            <person name="Zhou S."/>
            <person name="Raouche S."/>
            <person name="Rosso M.N."/>
        </authorList>
    </citation>
    <scope>NUCLEOTIDE SEQUENCE [LARGE SCALE GENOMIC DNA]</scope>
    <source>
        <strain evidence="1 2">BRFM 1820</strain>
    </source>
</reference>
<sequence length="165" mass="18484">MPPRRPDCRRCETRLPSLRRHSLRRDLQHCYGIRPAMAHTRPPPPEQAKTALMHTPASTNTTHAVLPAPELSSGPDGAPRLRLHADVYSRLRAGTSPTRLPLDRCRDSVKRRLDFGACVSSSSPYAAECVRSLSWTRSGRRMDMKRWCLLTVVCAVCQPSPVSFS</sequence>
<name>A0A371CL07_9APHY</name>
<accession>A0A371CL07</accession>
<evidence type="ECO:0000313" key="2">
    <source>
        <dbReference type="Proteomes" id="UP000256964"/>
    </source>
</evidence>
<keyword evidence="2" id="KW-1185">Reference proteome</keyword>
<dbReference type="AlphaFoldDB" id="A0A371CL07"/>
<proteinExistence type="predicted"/>
<gene>
    <name evidence="1" type="ORF">OH76DRAFT_280703</name>
</gene>
<evidence type="ECO:0000313" key="1">
    <source>
        <dbReference type="EMBL" id="RDX40937.1"/>
    </source>
</evidence>
<protein>
    <submittedName>
        <fullName evidence="1">Uncharacterized protein</fullName>
    </submittedName>
</protein>
<organism evidence="1 2">
    <name type="scientific">Lentinus brumalis</name>
    <dbReference type="NCBI Taxonomy" id="2498619"/>
    <lineage>
        <taxon>Eukaryota</taxon>
        <taxon>Fungi</taxon>
        <taxon>Dikarya</taxon>
        <taxon>Basidiomycota</taxon>
        <taxon>Agaricomycotina</taxon>
        <taxon>Agaricomycetes</taxon>
        <taxon>Polyporales</taxon>
        <taxon>Polyporaceae</taxon>
        <taxon>Lentinus</taxon>
    </lineage>
</organism>
<dbReference type="Proteomes" id="UP000256964">
    <property type="component" value="Unassembled WGS sequence"/>
</dbReference>